<name>A0A919JAF9_9ACTN</name>
<dbReference type="Pfam" id="PF09346">
    <property type="entry name" value="SMI1_KNR4"/>
    <property type="match status" value="1"/>
</dbReference>
<dbReference type="EMBL" id="BOMM01000096">
    <property type="protein sequence ID" value="GIE16700.1"/>
    <property type="molecule type" value="Genomic_DNA"/>
</dbReference>
<sequence>MHKVAELANLIRQESPDGVLGITQEQISEIQEAWGVPRLPSAYVEFLALMGARAGRMLRGTDAFYPVLLRIKEWADDFFDENADVISLPESAVVFAMHQGYLAYCMSDVSVPDPEVILYSEAVSMPLRVWPTFTAFLNAHYLDEPGVK</sequence>
<gene>
    <name evidence="2" type="ORF">Afe05nite_85400</name>
</gene>
<proteinExistence type="predicted"/>
<feature type="domain" description="Knr4/Smi1-like" evidence="1">
    <location>
        <begin position="21"/>
        <end position="139"/>
    </location>
</feature>
<comment type="caution">
    <text evidence="2">The sequence shown here is derived from an EMBL/GenBank/DDBJ whole genome shotgun (WGS) entry which is preliminary data.</text>
</comment>
<accession>A0A919JAF9</accession>
<dbReference type="InterPro" id="IPR037883">
    <property type="entry name" value="Knr4/Smi1-like_sf"/>
</dbReference>
<dbReference type="RefSeq" id="WP_203823019.1">
    <property type="nucleotide sequence ID" value="NZ_BAAABP010000041.1"/>
</dbReference>
<dbReference type="SMART" id="SM00860">
    <property type="entry name" value="SMI1_KNR4"/>
    <property type="match status" value="1"/>
</dbReference>
<reference evidence="2" key="1">
    <citation type="submission" date="2021-01" db="EMBL/GenBank/DDBJ databases">
        <title>Whole genome shotgun sequence of Actinoplanes ferrugineus NBRC 15555.</title>
        <authorList>
            <person name="Komaki H."/>
            <person name="Tamura T."/>
        </authorList>
    </citation>
    <scope>NUCLEOTIDE SEQUENCE</scope>
    <source>
        <strain evidence="2">NBRC 15555</strain>
    </source>
</reference>
<keyword evidence="3" id="KW-1185">Reference proteome</keyword>
<dbReference type="Proteomes" id="UP000598174">
    <property type="component" value="Unassembled WGS sequence"/>
</dbReference>
<organism evidence="2 3">
    <name type="scientific">Paractinoplanes ferrugineus</name>
    <dbReference type="NCBI Taxonomy" id="113564"/>
    <lineage>
        <taxon>Bacteria</taxon>
        <taxon>Bacillati</taxon>
        <taxon>Actinomycetota</taxon>
        <taxon>Actinomycetes</taxon>
        <taxon>Micromonosporales</taxon>
        <taxon>Micromonosporaceae</taxon>
        <taxon>Paractinoplanes</taxon>
    </lineage>
</organism>
<dbReference type="InterPro" id="IPR018958">
    <property type="entry name" value="Knr4/Smi1-like_dom"/>
</dbReference>
<evidence type="ECO:0000313" key="3">
    <source>
        <dbReference type="Proteomes" id="UP000598174"/>
    </source>
</evidence>
<evidence type="ECO:0000259" key="1">
    <source>
        <dbReference type="SMART" id="SM00860"/>
    </source>
</evidence>
<evidence type="ECO:0000313" key="2">
    <source>
        <dbReference type="EMBL" id="GIE16700.1"/>
    </source>
</evidence>
<dbReference type="AlphaFoldDB" id="A0A919JAF9"/>
<dbReference type="SUPFAM" id="SSF160631">
    <property type="entry name" value="SMI1/KNR4-like"/>
    <property type="match status" value="1"/>
</dbReference>
<dbReference type="Gene3D" id="3.40.1580.10">
    <property type="entry name" value="SMI1/KNR4-like"/>
    <property type="match status" value="1"/>
</dbReference>
<protein>
    <recommendedName>
        <fullName evidence="1">Knr4/Smi1-like domain-containing protein</fullName>
    </recommendedName>
</protein>